<reference evidence="1" key="1">
    <citation type="journal article" date="2015" name="Nature">
        <title>Complex archaea that bridge the gap between prokaryotes and eukaryotes.</title>
        <authorList>
            <person name="Spang A."/>
            <person name="Saw J.H."/>
            <person name="Jorgensen S.L."/>
            <person name="Zaremba-Niedzwiedzka K."/>
            <person name="Martijn J."/>
            <person name="Lind A.E."/>
            <person name="van Eijk R."/>
            <person name="Schleper C."/>
            <person name="Guy L."/>
            <person name="Ettema T.J."/>
        </authorList>
    </citation>
    <scope>NUCLEOTIDE SEQUENCE</scope>
</reference>
<sequence length="111" mass="12452">MNSAADTVITLFHWNILTLPSGEEIFVGLRHRPETMPPFALPKNDDELMPFTLRNSSPIECFNQKQGVGYTRSGRRYVVIGKPSDPAGIIQMSINKALPAETINWKYAFGE</sequence>
<proteinExistence type="predicted"/>
<evidence type="ECO:0000313" key="1">
    <source>
        <dbReference type="EMBL" id="KKN31517.1"/>
    </source>
</evidence>
<name>A0A0F9Q3E8_9ZZZZ</name>
<protein>
    <submittedName>
        <fullName evidence="1">Uncharacterized protein</fullName>
    </submittedName>
</protein>
<organism evidence="1">
    <name type="scientific">marine sediment metagenome</name>
    <dbReference type="NCBI Taxonomy" id="412755"/>
    <lineage>
        <taxon>unclassified sequences</taxon>
        <taxon>metagenomes</taxon>
        <taxon>ecological metagenomes</taxon>
    </lineage>
</organism>
<gene>
    <name evidence="1" type="ORF">LCGC14_0823120</name>
</gene>
<dbReference type="AlphaFoldDB" id="A0A0F9Q3E8"/>
<dbReference type="EMBL" id="LAZR01002323">
    <property type="protein sequence ID" value="KKN31517.1"/>
    <property type="molecule type" value="Genomic_DNA"/>
</dbReference>
<accession>A0A0F9Q3E8</accession>
<comment type="caution">
    <text evidence="1">The sequence shown here is derived from an EMBL/GenBank/DDBJ whole genome shotgun (WGS) entry which is preliminary data.</text>
</comment>